<dbReference type="InterPro" id="IPR036249">
    <property type="entry name" value="Thioredoxin-like_sf"/>
</dbReference>
<evidence type="ECO:0000256" key="11">
    <source>
        <dbReference type="SAM" id="SignalP"/>
    </source>
</evidence>
<dbReference type="PROSITE" id="PS51352">
    <property type="entry name" value="THIOREDOXIN_2"/>
    <property type="match status" value="1"/>
</dbReference>
<comment type="similarity">
    <text evidence="2">Belongs to the oxygen-dependent FAD-linked oxidoreductase family.</text>
</comment>
<keyword evidence="7 9" id="KW-1015">Disulfide bond</keyword>
<evidence type="ECO:0000256" key="4">
    <source>
        <dbReference type="ARBA" id="ARBA00022729"/>
    </source>
</evidence>
<sequence length="214" mass="24289">MIKQLYKFGGLALLLSLLSLPASAQPSRFVAGTHYTELPQAVRTNDASKVEVLEVFWYGCGHCFRFQPIVDAWAEDLPDYVDYQRFPAIWNDLMAVHAQAFYTAENLGVVDKVHAPIFDAINVQRNRLQNERQLATLFAQHGVSEEDFSTAFNSFQVKTQVNQAQRKMQDYQIRSTPNVIVNGKYLIATNEAVQTQEQMLEVVDFLVAREQAAL</sequence>
<dbReference type="PANTHER" id="PTHR35891">
    <property type="entry name" value="THIOL:DISULFIDE INTERCHANGE PROTEIN DSBA"/>
    <property type="match status" value="1"/>
</dbReference>
<dbReference type="InterPro" id="IPR001853">
    <property type="entry name" value="DSBA-like_thioredoxin_dom"/>
</dbReference>
<dbReference type="InterPro" id="IPR006093">
    <property type="entry name" value="Oxy_OxRdtase_FAD_BS"/>
</dbReference>
<comment type="caution">
    <text evidence="13">The sequence shown here is derived from an EMBL/GenBank/DDBJ whole genome shotgun (WGS) entry which is preliminary data.</text>
</comment>
<feature type="domain" description="Thioredoxin" evidence="12">
    <location>
        <begin position="14"/>
        <end position="208"/>
    </location>
</feature>
<keyword evidence="14" id="KW-1185">Reference proteome</keyword>
<dbReference type="CDD" id="cd03019">
    <property type="entry name" value="DsbA_DsbA"/>
    <property type="match status" value="1"/>
</dbReference>
<dbReference type="EMBL" id="BMIY01000006">
    <property type="protein sequence ID" value="GGG59339.1"/>
    <property type="molecule type" value="Genomic_DNA"/>
</dbReference>
<organism evidence="13 14">
    <name type="scientific">Pseudohongiella nitratireducens</name>
    <dbReference type="NCBI Taxonomy" id="1768907"/>
    <lineage>
        <taxon>Bacteria</taxon>
        <taxon>Pseudomonadati</taxon>
        <taxon>Pseudomonadota</taxon>
        <taxon>Gammaproteobacteria</taxon>
        <taxon>Pseudomonadales</taxon>
        <taxon>Pseudohongiellaceae</taxon>
        <taxon>Pseudohongiella</taxon>
    </lineage>
</organism>
<dbReference type="OrthoDB" id="9784896at2"/>
<evidence type="ECO:0000256" key="1">
    <source>
        <dbReference type="ARBA" id="ARBA00004418"/>
    </source>
</evidence>
<evidence type="ECO:0000256" key="10">
    <source>
        <dbReference type="PIRSR" id="PIRSR001488-1"/>
    </source>
</evidence>
<dbReference type="PIRSF" id="PIRSF001488">
    <property type="entry name" value="Tdi_protein"/>
    <property type="match status" value="1"/>
</dbReference>
<protein>
    <recommendedName>
        <fullName evidence="9">Thiol:disulfide interchange protein</fullName>
    </recommendedName>
</protein>
<proteinExistence type="inferred from homology"/>
<evidence type="ECO:0000313" key="14">
    <source>
        <dbReference type="Proteomes" id="UP000627715"/>
    </source>
</evidence>
<evidence type="ECO:0000259" key="12">
    <source>
        <dbReference type="PROSITE" id="PS51352"/>
    </source>
</evidence>
<dbReference type="InterPro" id="IPR013766">
    <property type="entry name" value="Thioredoxin_domain"/>
</dbReference>
<evidence type="ECO:0000256" key="3">
    <source>
        <dbReference type="ARBA" id="ARBA00005791"/>
    </source>
</evidence>
<accession>A0A917LV40</accession>
<dbReference type="PROSITE" id="PS00862">
    <property type="entry name" value="OX2_COVAL_FAD"/>
    <property type="match status" value="1"/>
</dbReference>
<evidence type="ECO:0000256" key="7">
    <source>
        <dbReference type="ARBA" id="ARBA00023157"/>
    </source>
</evidence>
<comment type="subcellular location">
    <subcellularLocation>
        <location evidence="1 9">Periplasm</location>
    </subcellularLocation>
</comment>
<evidence type="ECO:0000313" key="13">
    <source>
        <dbReference type="EMBL" id="GGG59339.1"/>
    </source>
</evidence>
<dbReference type="AlphaFoldDB" id="A0A917LV40"/>
<evidence type="ECO:0000256" key="9">
    <source>
        <dbReference type="PIRNR" id="PIRNR001488"/>
    </source>
</evidence>
<dbReference type="InterPro" id="IPR023205">
    <property type="entry name" value="DsbA/DsbL"/>
</dbReference>
<reference evidence="13" key="2">
    <citation type="submission" date="2020-09" db="EMBL/GenBank/DDBJ databases">
        <authorList>
            <person name="Sun Q."/>
            <person name="Zhou Y."/>
        </authorList>
    </citation>
    <scope>NUCLEOTIDE SEQUENCE</scope>
    <source>
        <strain evidence="13">CGMCC 1.15425</strain>
    </source>
</reference>
<reference evidence="13" key="1">
    <citation type="journal article" date="2014" name="Int. J. Syst. Evol. Microbiol.">
        <title>Complete genome sequence of Corynebacterium casei LMG S-19264T (=DSM 44701T), isolated from a smear-ripened cheese.</title>
        <authorList>
            <consortium name="US DOE Joint Genome Institute (JGI-PGF)"/>
            <person name="Walter F."/>
            <person name="Albersmeier A."/>
            <person name="Kalinowski J."/>
            <person name="Ruckert C."/>
        </authorList>
    </citation>
    <scope>NUCLEOTIDE SEQUENCE</scope>
    <source>
        <strain evidence="13">CGMCC 1.15425</strain>
    </source>
</reference>
<feature type="disulfide bond" description="Redox-active" evidence="10">
    <location>
        <begin position="60"/>
        <end position="63"/>
    </location>
</feature>
<dbReference type="PANTHER" id="PTHR35891:SF2">
    <property type="entry name" value="THIOL:DISULFIDE INTERCHANGE PROTEIN DSBA"/>
    <property type="match status" value="1"/>
</dbReference>
<dbReference type="SUPFAM" id="SSF52833">
    <property type="entry name" value="Thioredoxin-like"/>
    <property type="match status" value="1"/>
</dbReference>
<gene>
    <name evidence="13" type="primary">dsbA</name>
    <name evidence="13" type="ORF">GCM10011403_15900</name>
</gene>
<comment type="similarity">
    <text evidence="3">Belongs to the thioredoxin family. DsbA subfamily.</text>
</comment>
<dbReference type="InterPro" id="IPR050824">
    <property type="entry name" value="Thiol_disulfide_DsbA"/>
</dbReference>
<dbReference type="PROSITE" id="PS00194">
    <property type="entry name" value="THIOREDOXIN_1"/>
    <property type="match status" value="1"/>
</dbReference>
<dbReference type="GO" id="GO:0042597">
    <property type="term" value="C:periplasmic space"/>
    <property type="evidence" value="ECO:0007669"/>
    <property type="project" value="UniProtKB-SubCell"/>
</dbReference>
<evidence type="ECO:0000256" key="5">
    <source>
        <dbReference type="ARBA" id="ARBA00022764"/>
    </source>
</evidence>
<evidence type="ECO:0000256" key="6">
    <source>
        <dbReference type="ARBA" id="ARBA00023002"/>
    </source>
</evidence>
<name>A0A917LV40_9GAMM</name>
<feature type="chain" id="PRO_5037495436" description="Thiol:disulfide interchange protein" evidence="11">
    <location>
        <begin position="25"/>
        <end position="214"/>
    </location>
</feature>
<dbReference type="GO" id="GO:0015036">
    <property type="term" value="F:disulfide oxidoreductase activity"/>
    <property type="evidence" value="ECO:0007669"/>
    <property type="project" value="UniProtKB-ARBA"/>
</dbReference>
<dbReference type="Pfam" id="PF01323">
    <property type="entry name" value="DSBA"/>
    <property type="match status" value="1"/>
</dbReference>
<dbReference type="RefSeq" id="WP_068812342.1">
    <property type="nucleotide sequence ID" value="NZ_BMIY01000006.1"/>
</dbReference>
<keyword evidence="6" id="KW-0560">Oxidoreductase</keyword>
<keyword evidence="5 9" id="KW-0574">Periplasm</keyword>
<evidence type="ECO:0000256" key="8">
    <source>
        <dbReference type="ARBA" id="ARBA00023284"/>
    </source>
</evidence>
<keyword evidence="4 11" id="KW-0732">Signal</keyword>
<evidence type="ECO:0000256" key="2">
    <source>
        <dbReference type="ARBA" id="ARBA00005466"/>
    </source>
</evidence>
<dbReference type="Gene3D" id="3.40.30.10">
    <property type="entry name" value="Glutaredoxin"/>
    <property type="match status" value="1"/>
</dbReference>
<feature type="signal peptide" evidence="11">
    <location>
        <begin position="1"/>
        <end position="24"/>
    </location>
</feature>
<keyword evidence="8" id="KW-0676">Redox-active center</keyword>
<dbReference type="Proteomes" id="UP000627715">
    <property type="component" value="Unassembled WGS sequence"/>
</dbReference>
<dbReference type="InterPro" id="IPR017937">
    <property type="entry name" value="Thioredoxin_CS"/>
</dbReference>